<proteinExistence type="predicted"/>
<dbReference type="PANTHER" id="PTHR35205:SF1">
    <property type="entry name" value="ZU5 DOMAIN-CONTAINING PROTEIN"/>
    <property type="match status" value="1"/>
</dbReference>
<evidence type="ECO:0000313" key="2">
    <source>
        <dbReference type="Proteomes" id="UP000887226"/>
    </source>
</evidence>
<evidence type="ECO:0000313" key="1">
    <source>
        <dbReference type="EMBL" id="KAG9242022.1"/>
    </source>
</evidence>
<dbReference type="EMBL" id="MU254123">
    <property type="protein sequence ID" value="KAG9242022.1"/>
    <property type="molecule type" value="Genomic_DNA"/>
</dbReference>
<dbReference type="AlphaFoldDB" id="A0A9P8CCU0"/>
<organism evidence="1 2">
    <name type="scientific">Calycina marina</name>
    <dbReference type="NCBI Taxonomy" id="1763456"/>
    <lineage>
        <taxon>Eukaryota</taxon>
        <taxon>Fungi</taxon>
        <taxon>Dikarya</taxon>
        <taxon>Ascomycota</taxon>
        <taxon>Pezizomycotina</taxon>
        <taxon>Leotiomycetes</taxon>
        <taxon>Helotiales</taxon>
        <taxon>Pezizellaceae</taxon>
        <taxon>Calycina</taxon>
    </lineage>
</organism>
<dbReference type="InterPro" id="IPR027417">
    <property type="entry name" value="P-loop_NTPase"/>
</dbReference>
<feature type="non-terminal residue" evidence="1">
    <location>
        <position position="216"/>
    </location>
</feature>
<dbReference type="PANTHER" id="PTHR35205">
    <property type="entry name" value="NB-ARC AND TPR DOMAIN PROTEIN"/>
    <property type="match status" value="1"/>
</dbReference>
<comment type="caution">
    <text evidence="1">The sequence shown here is derived from an EMBL/GenBank/DDBJ whole genome shotgun (WGS) entry which is preliminary data.</text>
</comment>
<gene>
    <name evidence="1" type="ORF">BJ878DRAFT_389918</name>
</gene>
<keyword evidence="2" id="KW-1185">Reference proteome</keyword>
<accession>A0A9P8CCU0</accession>
<feature type="non-terminal residue" evidence="1">
    <location>
        <position position="1"/>
    </location>
</feature>
<name>A0A9P8CCU0_9HELO</name>
<reference evidence="1" key="1">
    <citation type="journal article" date="2021" name="IMA Fungus">
        <title>Genomic characterization of three marine fungi, including Emericellopsis atlantica sp. nov. with signatures of a generalist lifestyle and marine biomass degradation.</title>
        <authorList>
            <person name="Hagestad O.C."/>
            <person name="Hou L."/>
            <person name="Andersen J.H."/>
            <person name="Hansen E.H."/>
            <person name="Altermark B."/>
            <person name="Li C."/>
            <person name="Kuhnert E."/>
            <person name="Cox R.J."/>
            <person name="Crous P.W."/>
            <person name="Spatafora J.W."/>
            <person name="Lail K."/>
            <person name="Amirebrahimi M."/>
            <person name="Lipzen A."/>
            <person name="Pangilinan J."/>
            <person name="Andreopoulos W."/>
            <person name="Hayes R.D."/>
            <person name="Ng V."/>
            <person name="Grigoriev I.V."/>
            <person name="Jackson S.A."/>
            <person name="Sutton T.D.S."/>
            <person name="Dobson A.D.W."/>
            <person name="Rama T."/>
        </authorList>
    </citation>
    <scope>NUCLEOTIDE SEQUENCE</scope>
    <source>
        <strain evidence="1">TRa3180A</strain>
    </source>
</reference>
<dbReference type="Proteomes" id="UP000887226">
    <property type="component" value="Unassembled WGS sequence"/>
</dbReference>
<protein>
    <submittedName>
        <fullName evidence="1">Uncharacterized protein</fullName>
    </submittedName>
</protein>
<sequence>RPVTDVLGLVYRWLSNVGNGRWLMILGNSDDIDIFQTIQESSTKVNGPNLRLSSYIPQSVTESVLVTTRDRRATFWLSTGHESVITIELMEPEEAEQLLRINIPEHLSTGPDRAALAKELDYLPLAISQAAAYTSARATRMSVSKYLVLYRQDEQNQSRLPDQGDGNLRRDPGVPSSVIRTWQTSFDLVKRSRPQAAELLSLMAMLDCKGIPEFLL</sequence>
<dbReference type="OrthoDB" id="1658288at2759"/>
<dbReference type="SUPFAM" id="SSF52540">
    <property type="entry name" value="P-loop containing nucleoside triphosphate hydrolases"/>
    <property type="match status" value="1"/>
</dbReference>